<feature type="region of interest" description="Disordered" evidence="1">
    <location>
        <begin position="194"/>
        <end position="217"/>
    </location>
</feature>
<name>A0A328AFA7_9CAUL</name>
<keyword evidence="3" id="KW-1185">Reference proteome</keyword>
<dbReference type="RefSeq" id="WP_111515418.1">
    <property type="nucleotide sequence ID" value="NZ_QFYR01000003.1"/>
</dbReference>
<feature type="region of interest" description="Disordered" evidence="1">
    <location>
        <begin position="109"/>
        <end position="149"/>
    </location>
</feature>
<dbReference type="EMBL" id="QFYR01000003">
    <property type="protein sequence ID" value="RAK52094.1"/>
    <property type="molecule type" value="Genomic_DNA"/>
</dbReference>
<dbReference type="AlphaFoldDB" id="A0A328AFA7"/>
<sequence length="217" mass="23202">MLGNLSLSVAIVEQNLLQQRPWRFDAQGQAAVQSALREVLAALHSPAPTNAGVEQAREALKASFHEGYRCGFVDALDPQGQRPEEDVWAKCDPVYPNEAWANSTTLDKHLSSLPQPVTGSGEEGRGGSSRSEPCADAQERSPTRPSSDPVLAQAREALRNGLAYELYHQLEHMGYFLSSLEADQLADCALAALPPQPVNGSAAEGRAPTSSNAEGGR</sequence>
<evidence type="ECO:0000313" key="3">
    <source>
        <dbReference type="Proteomes" id="UP000249725"/>
    </source>
</evidence>
<evidence type="ECO:0000256" key="1">
    <source>
        <dbReference type="SAM" id="MobiDB-lite"/>
    </source>
</evidence>
<gene>
    <name evidence="2" type="ORF">DJ018_13140</name>
</gene>
<evidence type="ECO:0000313" key="2">
    <source>
        <dbReference type="EMBL" id="RAK52094.1"/>
    </source>
</evidence>
<organism evidence="2 3">
    <name type="scientific">Phenylobacterium deserti</name>
    <dbReference type="NCBI Taxonomy" id="1914756"/>
    <lineage>
        <taxon>Bacteria</taxon>
        <taxon>Pseudomonadati</taxon>
        <taxon>Pseudomonadota</taxon>
        <taxon>Alphaproteobacteria</taxon>
        <taxon>Caulobacterales</taxon>
        <taxon>Caulobacteraceae</taxon>
        <taxon>Phenylobacterium</taxon>
    </lineage>
</organism>
<dbReference type="Proteomes" id="UP000249725">
    <property type="component" value="Unassembled WGS sequence"/>
</dbReference>
<proteinExistence type="predicted"/>
<reference evidence="3" key="1">
    <citation type="submission" date="2018-05" db="EMBL/GenBank/DDBJ databases">
        <authorList>
            <person name="Li X."/>
        </authorList>
    </citation>
    <scope>NUCLEOTIDE SEQUENCE [LARGE SCALE GENOMIC DNA]</scope>
    <source>
        <strain evidence="3">YIM 73061</strain>
    </source>
</reference>
<comment type="caution">
    <text evidence="2">The sequence shown here is derived from an EMBL/GenBank/DDBJ whole genome shotgun (WGS) entry which is preliminary data.</text>
</comment>
<accession>A0A328AFA7</accession>
<feature type="compositionally biased region" description="Polar residues" evidence="1">
    <location>
        <begin position="208"/>
        <end position="217"/>
    </location>
</feature>
<protein>
    <submittedName>
        <fullName evidence="2">Uncharacterized protein</fullName>
    </submittedName>
</protein>